<feature type="compositionally biased region" description="Low complexity" evidence="4">
    <location>
        <begin position="69"/>
        <end position="119"/>
    </location>
</feature>
<keyword evidence="7" id="KW-1185">Reference proteome</keyword>
<organism evidence="6 7">
    <name type="scientific">Lichtheimia ornata</name>
    <dbReference type="NCBI Taxonomy" id="688661"/>
    <lineage>
        <taxon>Eukaryota</taxon>
        <taxon>Fungi</taxon>
        <taxon>Fungi incertae sedis</taxon>
        <taxon>Mucoromycota</taxon>
        <taxon>Mucoromycotina</taxon>
        <taxon>Mucoromycetes</taxon>
        <taxon>Mucorales</taxon>
        <taxon>Lichtheimiaceae</taxon>
        <taxon>Lichtheimia</taxon>
    </lineage>
</organism>
<comment type="subcellular location">
    <subcellularLocation>
        <location evidence="3">Nucleus</location>
    </subcellularLocation>
</comment>
<dbReference type="InterPro" id="IPR050211">
    <property type="entry name" value="FOX_domain-containing"/>
</dbReference>
<dbReference type="SMART" id="SM00339">
    <property type="entry name" value="FH"/>
    <property type="match status" value="1"/>
</dbReference>
<dbReference type="Gene3D" id="1.10.10.10">
    <property type="entry name" value="Winged helix-like DNA-binding domain superfamily/Winged helix DNA-binding domain"/>
    <property type="match status" value="1"/>
</dbReference>
<reference evidence="6 7" key="1">
    <citation type="submission" date="2023-03" db="EMBL/GenBank/DDBJ databases">
        <title>Genome sequence of Lichtheimia ornata CBS 291.66.</title>
        <authorList>
            <person name="Mohabir J.T."/>
            <person name="Shea T.P."/>
            <person name="Kurbessoian T."/>
            <person name="Berby B."/>
            <person name="Fontaine J."/>
            <person name="Livny J."/>
            <person name="Gnirke A."/>
            <person name="Stajich J.E."/>
            <person name="Cuomo C.A."/>
        </authorList>
    </citation>
    <scope>NUCLEOTIDE SEQUENCE [LARGE SCALE GENOMIC DNA]</scope>
    <source>
        <strain evidence="6">CBS 291.66</strain>
    </source>
</reference>
<dbReference type="GO" id="GO:0000981">
    <property type="term" value="F:DNA-binding transcription factor activity, RNA polymerase II-specific"/>
    <property type="evidence" value="ECO:0007669"/>
    <property type="project" value="TreeGrafter"/>
</dbReference>
<dbReference type="PRINTS" id="PR00053">
    <property type="entry name" value="FORKHEAD"/>
</dbReference>
<dbReference type="Proteomes" id="UP001234581">
    <property type="component" value="Unassembled WGS sequence"/>
</dbReference>
<dbReference type="PROSITE" id="PS50039">
    <property type="entry name" value="FORK_HEAD_3"/>
    <property type="match status" value="1"/>
</dbReference>
<dbReference type="CDD" id="cd20024">
    <property type="entry name" value="FH_FOXJ2-like"/>
    <property type="match status" value="1"/>
</dbReference>
<evidence type="ECO:0000259" key="5">
    <source>
        <dbReference type="PROSITE" id="PS50039"/>
    </source>
</evidence>
<evidence type="ECO:0000256" key="1">
    <source>
        <dbReference type="ARBA" id="ARBA00023125"/>
    </source>
</evidence>
<feature type="region of interest" description="Disordered" evidence="4">
    <location>
        <begin position="391"/>
        <end position="421"/>
    </location>
</feature>
<gene>
    <name evidence="6" type="ORF">O0I10_004087</name>
</gene>
<dbReference type="SUPFAM" id="SSF46785">
    <property type="entry name" value="Winged helix' DNA-binding domain"/>
    <property type="match status" value="1"/>
</dbReference>
<dbReference type="RefSeq" id="XP_058345140.1">
    <property type="nucleotide sequence ID" value="XM_058484152.1"/>
</dbReference>
<dbReference type="InterPro" id="IPR030456">
    <property type="entry name" value="TF_fork_head_CS_2"/>
</dbReference>
<feature type="region of interest" description="Disordered" evidence="4">
    <location>
        <begin position="202"/>
        <end position="232"/>
    </location>
</feature>
<feature type="domain" description="Fork-head" evidence="5">
    <location>
        <begin position="121"/>
        <end position="218"/>
    </location>
</feature>
<dbReference type="PROSITE" id="PS00657">
    <property type="entry name" value="FORK_HEAD_1"/>
    <property type="match status" value="1"/>
</dbReference>
<feature type="region of interest" description="Disordered" evidence="4">
    <location>
        <begin position="65"/>
        <end position="122"/>
    </location>
</feature>
<evidence type="ECO:0000313" key="6">
    <source>
        <dbReference type="EMBL" id="KAJ8660227.1"/>
    </source>
</evidence>
<dbReference type="InterPro" id="IPR018122">
    <property type="entry name" value="TF_fork_head_CS_1"/>
</dbReference>
<evidence type="ECO:0000313" key="7">
    <source>
        <dbReference type="Proteomes" id="UP001234581"/>
    </source>
</evidence>
<dbReference type="Pfam" id="PF00250">
    <property type="entry name" value="Forkhead"/>
    <property type="match status" value="1"/>
</dbReference>
<evidence type="ECO:0000256" key="4">
    <source>
        <dbReference type="SAM" id="MobiDB-lite"/>
    </source>
</evidence>
<feature type="region of interest" description="Disordered" evidence="4">
    <location>
        <begin position="436"/>
        <end position="490"/>
    </location>
</feature>
<evidence type="ECO:0000256" key="3">
    <source>
        <dbReference type="PROSITE-ProRule" id="PRU00089"/>
    </source>
</evidence>
<feature type="DNA-binding region" description="Fork-head" evidence="3">
    <location>
        <begin position="121"/>
        <end position="218"/>
    </location>
</feature>
<dbReference type="FunFam" id="1.10.10.10:FF:000135">
    <property type="entry name" value="forkhead box protein G1"/>
    <property type="match status" value="1"/>
</dbReference>
<feature type="compositionally biased region" description="Low complexity" evidence="4">
    <location>
        <begin position="391"/>
        <end position="407"/>
    </location>
</feature>
<feature type="compositionally biased region" description="Polar residues" evidence="4">
    <location>
        <begin position="408"/>
        <end position="421"/>
    </location>
</feature>
<comment type="caution">
    <text evidence="6">The sequence shown here is derived from an EMBL/GenBank/DDBJ whole genome shotgun (WGS) entry which is preliminary data.</text>
</comment>
<dbReference type="GeneID" id="83211500"/>
<keyword evidence="2 3" id="KW-0539">Nucleus</keyword>
<dbReference type="InterPro" id="IPR036388">
    <property type="entry name" value="WH-like_DNA-bd_sf"/>
</dbReference>
<protein>
    <recommendedName>
        <fullName evidence="5">Fork-head domain-containing protein</fullName>
    </recommendedName>
</protein>
<sequence length="490" mass="53872">MTDLQAHPTPSPVTGMDWLNRATSVVRTSSDSLDADKHSISVANDYYLQPFSSSYNCNMSTVASAMDDPSTITSNTSTTTTTTTTMTTPSQQQQKPSTSTTSLDDTTTTTTTSSTTNSDGKPPYSYATLIRYAIQSSPDKKLTLSQIYQWVLERYPYYNTAGAGWKNSIRHNLSLNKSFVRVPRPVNEPGKGSYWTVDYAASETERRSTRGKTRSSRSDSDPTPYPHHNHHHYRPHLQVSSASSMNIAAAAAAAAGASPSWMSSATNTATDTTRYQRSLSTSDASLYYQPFNYYGYQQQQQQQQYMPPAPSQQRPTSAYGFAPARSYSYQYPNKGSFYGVYNDHHHHHHQQSVPYHQADMSTLNHTTPTTTMYQQHPLQGMYNNAAVATTSTTTTPTTPTATDPTSSMPVISTPPLSDRSSVTTNGVLDYSSANFSSTPSLVTSPHLSVQEPSQQPIECGTDGSKRTLEDTCSDDLPVTPVPAKRHRRPS</sequence>
<dbReference type="GO" id="GO:0005634">
    <property type="term" value="C:nucleus"/>
    <property type="evidence" value="ECO:0007669"/>
    <property type="project" value="UniProtKB-SubCell"/>
</dbReference>
<dbReference type="PROSITE" id="PS00658">
    <property type="entry name" value="FORK_HEAD_2"/>
    <property type="match status" value="1"/>
</dbReference>
<dbReference type="AlphaFoldDB" id="A0AAD7V972"/>
<dbReference type="InterPro" id="IPR001766">
    <property type="entry name" value="Fork_head_dom"/>
</dbReference>
<dbReference type="PANTHER" id="PTHR11829">
    <property type="entry name" value="FORKHEAD BOX PROTEIN"/>
    <property type="match status" value="1"/>
</dbReference>
<evidence type="ECO:0000256" key="2">
    <source>
        <dbReference type="ARBA" id="ARBA00023242"/>
    </source>
</evidence>
<proteinExistence type="predicted"/>
<dbReference type="PANTHER" id="PTHR11829:SF343">
    <property type="entry name" value="FORK-HEAD DOMAIN-CONTAINING PROTEIN"/>
    <property type="match status" value="1"/>
</dbReference>
<accession>A0AAD7V972</accession>
<keyword evidence="1 3" id="KW-0238">DNA-binding</keyword>
<dbReference type="EMBL" id="JARTCD010000014">
    <property type="protein sequence ID" value="KAJ8660227.1"/>
    <property type="molecule type" value="Genomic_DNA"/>
</dbReference>
<dbReference type="InterPro" id="IPR036390">
    <property type="entry name" value="WH_DNA-bd_sf"/>
</dbReference>
<dbReference type="GO" id="GO:0000978">
    <property type="term" value="F:RNA polymerase II cis-regulatory region sequence-specific DNA binding"/>
    <property type="evidence" value="ECO:0007669"/>
    <property type="project" value="TreeGrafter"/>
</dbReference>
<name>A0AAD7V972_9FUNG</name>
<feature type="compositionally biased region" description="Polar residues" evidence="4">
    <location>
        <begin position="436"/>
        <end position="456"/>
    </location>
</feature>
<feature type="region of interest" description="Disordered" evidence="4">
    <location>
        <begin position="298"/>
        <end position="318"/>
    </location>
</feature>